<feature type="transmembrane region" description="Helical" evidence="2">
    <location>
        <begin position="143"/>
        <end position="166"/>
    </location>
</feature>
<feature type="transmembrane region" description="Helical" evidence="2">
    <location>
        <begin position="216"/>
        <end position="240"/>
    </location>
</feature>
<dbReference type="AlphaFoldDB" id="A0AAE0P0Y3"/>
<keyword evidence="2" id="KW-0472">Membrane</keyword>
<sequence length="308" mass="32012">MQTNDGISAVTSALSVPCAKVAFDGLVDDVEHKLNDWAGTGDFSSLGSAVTSPMGSSGSDPGNGQTPASQLFANHYKNNADQLSVPRGTPPALDNGQELVDKLLAVVADQGEQAVIAVYKLEQQLASELGTFNVSVRSQQFQCIYVSFSSIAGLVLFMGNFDFVAAAGAAQFLTLRDGLEDKTIKILSMVTTSTALGASLLLGFQKLNGGKSGLKIGRGVSAFVNAILVIPALVVTGYHFNELNWKPDGADRSAAIVAEVANLAGYLSRVSYAIAVNADGEPKEITIGSMMACTMTVVALQTAVALIS</sequence>
<keyword evidence="4" id="KW-1185">Reference proteome</keyword>
<dbReference type="Proteomes" id="UP001285441">
    <property type="component" value="Unassembled WGS sequence"/>
</dbReference>
<evidence type="ECO:0000313" key="4">
    <source>
        <dbReference type="Proteomes" id="UP001285441"/>
    </source>
</evidence>
<comment type="caution">
    <text evidence="3">The sequence shown here is derived from an EMBL/GenBank/DDBJ whole genome shotgun (WGS) entry which is preliminary data.</text>
</comment>
<feature type="region of interest" description="Disordered" evidence="1">
    <location>
        <begin position="49"/>
        <end position="69"/>
    </location>
</feature>
<evidence type="ECO:0000256" key="2">
    <source>
        <dbReference type="SAM" id="Phobius"/>
    </source>
</evidence>
<feature type="transmembrane region" description="Helical" evidence="2">
    <location>
        <begin position="285"/>
        <end position="307"/>
    </location>
</feature>
<dbReference type="EMBL" id="JAULSW010000002">
    <property type="protein sequence ID" value="KAK3391287.1"/>
    <property type="molecule type" value="Genomic_DNA"/>
</dbReference>
<reference evidence="3" key="2">
    <citation type="submission" date="2023-06" db="EMBL/GenBank/DDBJ databases">
        <authorList>
            <consortium name="Lawrence Berkeley National Laboratory"/>
            <person name="Haridas S."/>
            <person name="Hensen N."/>
            <person name="Bonometti L."/>
            <person name="Westerberg I."/>
            <person name="Brannstrom I.O."/>
            <person name="Guillou S."/>
            <person name="Cros-Aarteil S."/>
            <person name="Calhoun S."/>
            <person name="Kuo A."/>
            <person name="Mondo S."/>
            <person name="Pangilinan J."/>
            <person name="Riley R."/>
            <person name="LaButti K."/>
            <person name="Andreopoulos B."/>
            <person name="Lipzen A."/>
            <person name="Chen C."/>
            <person name="Yanf M."/>
            <person name="Daum C."/>
            <person name="Ng V."/>
            <person name="Clum A."/>
            <person name="Steindorff A."/>
            <person name="Ohm R."/>
            <person name="Martin F."/>
            <person name="Silar P."/>
            <person name="Natvig D."/>
            <person name="Lalanne C."/>
            <person name="Gautier V."/>
            <person name="Ament-velasquez S.L."/>
            <person name="Kruys A."/>
            <person name="Hutchinson M.I."/>
            <person name="Powell A.J."/>
            <person name="Barry K."/>
            <person name="Miller A.N."/>
            <person name="Grigoriev I.V."/>
            <person name="Debuchy R."/>
            <person name="Gladieux P."/>
            <person name="Thoren M.H."/>
            <person name="Johannesson H."/>
        </authorList>
    </citation>
    <scope>NUCLEOTIDE SEQUENCE</scope>
    <source>
        <strain evidence="3">CBS 232.78</strain>
    </source>
</reference>
<keyword evidence="2" id="KW-1133">Transmembrane helix</keyword>
<protein>
    <submittedName>
        <fullName evidence="3">Uncharacterized protein</fullName>
    </submittedName>
</protein>
<reference evidence="3" key="1">
    <citation type="journal article" date="2023" name="Mol. Phylogenet. Evol.">
        <title>Genome-scale phylogeny and comparative genomics of the fungal order Sordariales.</title>
        <authorList>
            <person name="Hensen N."/>
            <person name="Bonometti L."/>
            <person name="Westerberg I."/>
            <person name="Brannstrom I.O."/>
            <person name="Guillou S."/>
            <person name="Cros-Aarteil S."/>
            <person name="Calhoun S."/>
            <person name="Haridas S."/>
            <person name="Kuo A."/>
            <person name="Mondo S."/>
            <person name="Pangilinan J."/>
            <person name="Riley R."/>
            <person name="LaButti K."/>
            <person name="Andreopoulos B."/>
            <person name="Lipzen A."/>
            <person name="Chen C."/>
            <person name="Yan M."/>
            <person name="Daum C."/>
            <person name="Ng V."/>
            <person name="Clum A."/>
            <person name="Steindorff A."/>
            <person name="Ohm R.A."/>
            <person name="Martin F."/>
            <person name="Silar P."/>
            <person name="Natvig D.O."/>
            <person name="Lalanne C."/>
            <person name="Gautier V."/>
            <person name="Ament-Velasquez S.L."/>
            <person name="Kruys A."/>
            <person name="Hutchinson M.I."/>
            <person name="Powell A.J."/>
            <person name="Barry K."/>
            <person name="Miller A.N."/>
            <person name="Grigoriev I.V."/>
            <person name="Debuchy R."/>
            <person name="Gladieux P."/>
            <person name="Hiltunen Thoren M."/>
            <person name="Johannesson H."/>
        </authorList>
    </citation>
    <scope>NUCLEOTIDE SEQUENCE</scope>
    <source>
        <strain evidence="3">CBS 232.78</strain>
    </source>
</reference>
<evidence type="ECO:0000313" key="3">
    <source>
        <dbReference type="EMBL" id="KAK3391287.1"/>
    </source>
</evidence>
<proteinExistence type="predicted"/>
<evidence type="ECO:0000256" key="1">
    <source>
        <dbReference type="SAM" id="MobiDB-lite"/>
    </source>
</evidence>
<gene>
    <name evidence="3" type="ORF">B0H63DRAFT_558108</name>
</gene>
<feature type="transmembrane region" description="Helical" evidence="2">
    <location>
        <begin position="186"/>
        <end position="204"/>
    </location>
</feature>
<accession>A0AAE0P0Y3</accession>
<keyword evidence="2" id="KW-0812">Transmembrane</keyword>
<organism evidence="3 4">
    <name type="scientific">Podospora didyma</name>
    <dbReference type="NCBI Taxonomy" id="330526"/>
    <lineage>
        <taxon>Eukaryota</taxon>
        <taxon>Fungi</taxon>
        <taxon>Dikarya</taxon>
        <taxon>Ascomycota</taxon>
        <taxon>Pezizomycotina</taxon>
        <taxon>Sordariomycetes</taxon>
        <taxon>Sordariomycetidae</taxon>
        <taxon>Sordariales</taxon>
        <taxon>Podosporaceae</taxon>
        <taxon>Podospora</taxon>
    </lineage>
</organism>
<name>A0AAE0P0Y3_9PEZI</name>